<feature type="compositionally biased region" description="Polar residues" evidence="2">
    <location>
        <begin position="1"/>
        <end position="10"/>
    </location>
</feature>
<dbReference type="CDD" id="cd05137">
    <property type="entry name" value="RasGAP_CLA2_BUD2"/>
    <property type="match status" value="1"/>
</dbReference>
<evidence type="ECO:0000256" key="1">
    <source>
        <dbReference type="ARBA" id="ARBA00022468"/>
    </source>
</evidence>
<sequence>MGTSQFNISEPTPLREGSFSNGYTSSGSDQFSGMNSTESLLISNIQSNRGQFRGEVQWCSNLSLDDWKTHFLQINQRGALCHALNEEGIADLRVVTEKPAGSNKPIIKHLQSCRIQLLDSSMGELSVIKVETYYSTIYLRATEKKTFLSLFSALIFWKSLKDRGIFNKISVIQPIFSRQQKPIDLLVCQFNIYGPIPKNKNVPLKNGLTTPPPITGATILDEMGWYSAMGRLSSDGRLDLLLQSDGSVLWSLDISSLLRSEIRILDPSLFQNDNFLFLGVINRLRDQLNISSNIPFYSSTTKSQVHSKAIYLQFPLRIDLEDWFVALNTFAQVESVSLLGTDKSNELRISNRFKVSILEADFSGINLMSYDHERGQEILPRLYSDISIWDHCWARTSIVTDAQTPFWREEFDFNFSVKTSPVCIAVKIALGDDGEYSSSDKTLGVIEITQEMINDGSLSAETRIPIFDAENKHFQLGTLCIKVASSLNAILPSVNFTKLDSMLSRMSLTKMTEYLNDISIADYLKLEDLSVVFLDIFQTLNRTNDWFQALIEKEFSNIDNSISKNTNKNLSSANIYSSLFRGNSILTKSIERYFNRIGQEYLDKAVGGIIRKVVSSDMCLELDPNRIRESNTQRKMEILEGNYSRLLKIAEELWSRISNTSNDLPIGIKEQLKAFRKNLEIICKNDELKSTLNCVSGFLFLRFFCPVILNPKLFHIVENHPDEGPKRTLTLLTKIILNLSTLTLFGKKEPWMTKMNEFILKHESELTDYIDKVTDKKLDFSPKALKLSNSVARPRVALNEGCLNDLPTNPYLIDRYLRETELISVLTIFRRDEEKLMTVPKTVSMNRLSKEPSSSFPSPVIDQSKATIGELEFEKLTENNAEVFGEDLMKYLNIDKAHDNMGSESPTVVGFNIEEKDLTKTLEQESLLLYHRLEHLTDVLSNYEYPNEIILGKTEFALFLVDNLYLDKNNIVELDLSGSFAKQDGLSKLCSDSSLFMKDSDRNYYPLSNGQISRARTVSQRPSLGFSSSKSNPLSKKKGKTSENKSDNKQGFKLLRFFRK</sequence>
<keyword evidence="1" id="KW-0343">GTPase activation</keyword>
<dbReference type="SUPFAM" id="SSF49562">
    <property type="entry name" value="C2 domain (Calcium/lipid-binding domain, CaLB)"/>
    <property type="match status" value="1"/>
</dbReference>
<feature type="region of interest" description="Disordered" evidence="2">
    <location>
        <begin position="1"/>
        <end position="31"/>
    </location>
</feature>
<dbReference type="InterPro" id="IPR035892">
    <property type="entry name" value="C2_domain_sf"/>
</dbReference>
<gene>
    <name evidence="4" type="ORF">LAQU0_S01e10968g</name>
</gene>
<dbReference type="SMART" id="SM00323">
    <property type="entry name" value="RasGAP"/>
    <property type="match status" value="1"/>
</dbReference>
<dbReference type="Pfam" id="PF00616">
    <property type="entry name" value="RasGAP"/>
    <property type="match status" value="1"/>
</dbReference>
<accession>A0A0P1KLR1</accession>
<evidence type="ECO:0000259" key="3">
    <source>
        <dbReference type="PROSITE" id="PS50018"/>
    </source>
</evidence>
<evidence type="ECO:0000313" key="5">
    <source>
        <dbReference type="Proteomes" id="UP000236544"/>
    </source>
</evidence>
<dbReference type="InterPro" id="IPR001936">
    <property type="entry name" value="RasGAP_dom"/>
</dbReference>
<feature type="domain" description="Ras-GAP" evidence="3">
    <location>
        <begin position="525"/>
        <end position="741"/>
    </location>
</feature>
<protein>
    <submittedName>
        <fullName evidence="4">LAQU0S01e10968g1_1</fullName>
    </submittedName>
</protein>
<dbReference type="AlphaFoldDB" id="A0A0P1KLR1"/>
<dbReference type="InterPro" id="IPR008936">
    <property type="entry name" value="Rho_GTPase_activation_prot"/>
</dbReference>
<name>A0A0P1KLR1_9SACH</name>
<dbReference type="OrthoDB" id="775356at2759"/>
<keyword evidence="5" id="KW-1185">Reference proteome</keyword>
<dbReference type="Gene3D" id="1.10.506.10">
    <property type="entry name" value="GTPase Activation - p120gap, domain 1"/>
    <property type="match status" value="1"/>
</dbReference>
<dbReference type="CDD" id="cd00030">
    <property type="entry name" value="C2"/>
    <property type="match status" value="1"/>
</dbReference>
<dbReference type="Proteomes" id="UP000236544">
    <property type="component" value="Unassembled WGS sequence"/>
</dbReference>
<feature type="compositionally biased region" description="Low complexity" evidence="2">
    <location>
        <begin position="1022"/>
        <end position="1034"/>
    </location>
</feature>
<evidence type="ECO:0000313" key="4">
    <source>
        <dbReference type="EMBL" id="CUS20627.1"/>
    </source>
</evidence>
<dbReference type="EMBL" id="LN890560">
    <property type="protein sequence ID" value="CUS20627.1"/>
    <property type="molecule type" value="Genomic_DNA"/>
</dbReference>
<dbReference type="PROSITE" id="PS50018">
    <property type="entry name" value="RAS_GTPASE_ACTIV_2"/>
    <property type="match status" value="1"/>
</dbReference>
<reference evidence="5" key="1">
    <citation type="submission" date="2015-10" db="EMBL/GenBank/DDBJ databases">
        <authorList>
            <person name="Devillers H."/>
        </authorList>
    </citation>
    <scope>NUCLEOTIDE SEQUENCE [LARGE SCALE GENOMIC DNA]</scope>
</reference>
<dbReference type="GO" id="GO:0005096">
    <property type="term" value="F:GTPase activator activity"/>
    <property type="evidence" value="ECO:0007669"/>
    <property type="project" value="UniProtKB-KW"/>
</dbReference>
<dbReference type="InterPro" id="IPR039360">
    <property type="entry name" value="Ras_GTPase"/>
</dbReference>
<feature type="compositionally biased region" description="Polar residues" evidence="2">
    <location>
        <begin position="18"/>
        <end position="31"/>
    </location>
</feature>
<dbReference type="SUPFAM" id="SSF48350">
    <property type="entry name" value="GTPase activation domain, GAP"/>
    <property type="match status" value="1"/>
</dbReference>
<dbReference type="InterPro" id="IPR023152">
    <property type="entry name" value="RasGAP_CS"/>
</dbReference>
<dbReference type="PROSITE" id="PS00509">
    <property type="entry name" value="RAS_GTPASE_ACTIV_1"/>
    <property type="match status" value="1"/>
</dbReference>
<feature type="region of interest" description="Disordered" evidence="2">
    <location>
        <begin position="1017"/>
        <end position="1052"/>
    </location>
</feature>
<evidence type="ECO:0000256" key="2">
    <source>
        <dbReference type="SAM" id="MobiDB-lite"/>
    </source>
</evidence>
<dbReference type="GO" id="GO:0007165">
    <property type="term" value="P:signal transduction"/>
    <property type="evidence" value="ECO:0007669"/>
    <property type="project" value="UniProtKB-ARBA"/>
</dbReference>
<proteinExistence type="predicted"/>
<dbReference type="PANTHER" id="PTHR10194">
    <property type="entry name" value="RAS GTPASE-ACTIVATING PROTEINS"/>
    <property type="match status" value="1"/>
</dbReference>
<feature type="compositionally biased region" description="Basic and acidic residues" evidence="2">
    <location>
        <begin position="1040"/>
        <end position="1050"/>
    </location>
</feature>
<dbReference type="PANTHER" id="PTHR10194:SF60">
    <property type="entry name" value="RAS GTPASE-ACTIVATING PROTEIN RASKOL"/>
    <property type="match status" value="1"/>
</dbReference>
<organism evidence="4 5">
    <name type="scientific">Lachancea quebecensis</name>
    <dbReference type="NCBI Taxonomy" id="1654605"/>
    <lineage>
        <taxon>Eukaryota</taxon>
        <taxon>Fungi</taxon>
        <taxon>Dikarya</taxon>
        <taxon>Ascomycota</taxon>
        <taxon>Saccharomycotina</taxon>
        <taxon>Saccharomycetes</taxon>
        <taxon>Saccharomycetales</taxon>
        <taxon>Saccharomycetaceae</taxon>
        <taxon>Lachancea</taxon>
    </lineage>
</organism>